<accession>A0A4R6NDN5</accession>
<dbReference type="RefSeq" id="WP_133602715.1">
    <property type="nucleotide sequence ID" value="NZ_JAUFPJ010000002.1"/>
</dbReference>
<dbReference type="EMBL" id="SNXE01000002">
    <property type="protein sequence ID" value="TDP11953.1"/>
    <property type="molecule type" value="Genomic_DNA"/>
</dbReference>
<name>A0A4R6NDN5_9BURK</name>
<dbReference type="AlphaFoldDB" id="A0A4R6NDN5"/>
<keyword evidence="3" id="KW-1185">Reference proteome</keyword>
<comment type="caution">
    <text evidence="2">The sequence shown here is derived from an EMBL/GenBank/DDBJ whole genome shotgun (WGS) entry which is preliminary data.</text>
</comment>
<evidence type="ECO:0000256" key="1">
    <source>
        <dbReference type="SAM" id="MobiDB-lite"/>
    </source>
</evidence>
<gene>
    <name evidence="2" type="ORF">DFR39_102339</name>
</gene>
<dbReference type="Pfam" id="PF19265">
    <property type="entry name" value="DUF5908"/>
    <property type="match status" value="1"/>
</dbReference>
<reference evidence="2 3" key="1">
    <citation type="submission" date="2019-03" db="EMBL/GenBank/DDBJ databases">
        <title>Genomic Encyclopedia of Type Strains, Phase IV (KMG-IV): sequencing the most valuable type-strain genomes for metagenomic binning, comparative biology and taxonomic classification.</title>
        <authorList>
            <person name="Goeker M."/>
        </authorList>
    </citation>
    <scope>NUCLEOTIDE SEQUENCE [LARGE SCALE GENOMIC DNA]</scope>
    <source>
        <strain evidence="2 3">DSM 25082</strain>
    </source>
</reference>
<dbReference type="InterPro" id="IPR045459">
    <property type="entry name" value="DUF5908"/>
</dbReference>
<proteinExistence type="predicted"/>
<organism evidence="2 3">
    <name type="scientific">Roseateles asaccharophilus</name>
    <dbReference type="NCBI Taxonomy" id="582607"/>
    <lineage>
        <taxon>Bacteria</taxon>
        <taxon>Pseudomonadati</taxon>
        <taxon>Pseudomonadota</taxon>
        <taxon>Betaproteobacteria</taxon>
        <taxon>Burkholderiales</taxon>
        <taxon>Sphaerotilaceae</taxon>
        <taxon>Roseateles</taxon>
    </lineage>
</organism>
<sequence>MPLEIRQLLLDAEIAQGRSDDGLDQDSDENDDGCEAGGERERLKQDILAECKLWMLEQLQQMRER</sequence>
<feature type="region of interest" description="Disordered" evidence="1">
    <location>
        <begin position="16"/>
        <end position="39"/>
    </location>
</feature>
<protein>
    <submittedName>
        <fullName evidence="2">Uncharacterized protein</fullName>
    </submittedName>
</protein>
<evidence type="ECO:0000313" key="2">
    <source>
        <dbReference type="EMBL" id="TDP11953.1"/>
    </source>
</evidence>
<feature type="compositionally biased region" description="Acidic residues" evidence="1">
    <location>
        <begin position="22"/>
        <end position="34"/>
    </location>
</feature>
<evidence type="ECO:0000313" key="3">
    <source>
        <dbReference type="Proteomes" id="UP000295357"/>
    </source>
</evidence>
<dbReference type="Proteomes" id="UP000295357">
    <property type="component" value="Unassembled WGS sequence"/>
</dbReference>